<comment type="caution">
    <text evidence="1">The sequence shown here is derived from an EMBL/GenBank/DDBJ whole genome shotgun (WGS) entry which is preliminary data.</text>
</comment>
<name>A0A927DBE7_9RHOB</name>
<dbReference type="AlphaFoldDB" id="A0A927DBE7"/>
<proteinExistence type="predicted"/>
<dbReference type="EMBL" id="JACTAG010000004">
    <property type="protein sequence ID" value="MBD3666181.1"/>
    <property type="molecule type" value="Genomic_DNA"/>
</dbReference>
<evidence type="ECO:0000313" key="2">
    <source>
        <dbReference type="Proteomes" id="UP000635142"/>
    </source>
</evidence>
<dbReference type="Pfam" id="PF05930">
    <property type="entry name" value="Phage_AlpA"/>
    <property type="match status" value="1"/>
</dbReference>
<dbReference type="Proteomes" id="UP000635142">
    <property type="component" value="Unassembled WGS sequence"/>
</dbReference>
<accession>A0A927DBE7</accession>
<keyword evidence="2" id="KW-1185">Reference proteome</keyword>
<organism evidence="1 2">
    <name type="scientific">Sulfitobacter aestuariivivens</name>
    <dbReference type="NCBI Taxonomy" id="2766981"/>
    <lineage>
        <taxon>Bacteria</taxon>
        <taxon>Pseudomonadati</taxon>
        <taxon>Pseudomonadota</taxon>
        <taxon>Alphaproteobacteria</taxon>
        <taxon>Rhodobacterales</taxon>
        <taxon>Roseobacteraceae</taxon>
        <taxon>Sulfitobacter</taxon>
    </lineage>
</organism>
<dbReference type="RefSeq" id="WP_191077211.1">
    <property type="nucleotide sequence ID" value="NZ_JACTAG010000004.1"/>
</dbReference>
<reference evidence="1" key="1">
    <citation type="submission" date="2020-08" db="EMBL/GenBank/DDBJ databases">
        <title>Sulfitobacter aestuariivivens sp. nov., isolated from a tidal flat.</title>
        <authorList>
            <person name="Park S."/>
            <person name="Yoon J.-H."/>
        </authorList>
    </citation>
    <scope>NUCLEOTIDE SEQUENCE</scope>
    <source>
        <strain evidence="1">TSTF-M16</strain>
    </source>
</reference>
<dbReference type="InterPro" id="IPR010260">
    <property type="entry name" value="AlpA"/>
</dbReference>
<evidence type="ECO:0000313" key="1">
    <source>
        <dbReference type="EMBL" id="MBD3666181.1"/>
    </source>
</evidence>
<dbReference type="Gene3D" id="1.10.238.160">
    <property type="match status" value="1"/>
</dbReference>
<protein>
    <submittedName>
        <fullName evidence="1">AlpA family phage regulatory protein</fullName>
    </submittedName>
</protein>
<gene>
    <name evidence="1" type="ORF">H9Q16_19760</name>
</gene>
<sequence>MNTAQYNEKPWVDCPPTGRLLRPREVFDRTGLSRSQVYAMIAEGDFPPFLKVSTRAAAMPEAWLDCFVKHHALIALGHPV</sequence>